<reference evidence="2" key="1">
    <citation type="submission" date="2022-11" db="UniProtKB">
        <authorList>
            <consortium name="WormBaseParasite"/>
        </authorList>
    </citation>
    <scope>IDENTIFICATION</scope>
</reference>
<accession>A0AC35GT14</accession>
<evidence type="ECO:0000313" key="2">
    <source>
        <dbReference type="WBParaSite" id="PS1159_v2.g8227.t1"/>
    </source>
</evidence>
<name>A0AC35GT14_9BILA</name>
<dbReference type="WBParaSite" id="PS1159_v2.g8227.t1">
    <property type="protein sequence ID" value="PS1159_v2.g8227.t1"/>
    <property type="gene ID" value="PS1159_v2.g8227"/>
</dbReference>
<dbReference type="Proteomes" id="UP000887580">
    <property type="component" value="Unplaced"/>
</dbReference>
<proteinExistence type="predicted"/>
<organism evidence="1 2">
    <name type="scientific">Panagrolaimus sp. PS1159</name>
    <dbReference type="NCBI Taxonomy" id="55785"/>
    <lineage>
        <taxon>Eukaryota</taxon>
        <taxon>Metazoa</taxon>
        <taxon>Ecdysozoa</taxon>
        <taxon>Nematoda</taxon>
        <taxon>Chromadorea</taxon>
        <taxon>Rhabditida</taxon>
        <taxon>Tylenchina</taxon>
        <taxon>Panagrolaimomorpha</taxon>
        <taxon>Panagrolaimoidea</taxon>
        <taxon>Panagrolaimidae</taxon>
        <taxon>Panagrolaimus</taxon>
    </lineage>
</organism>
<evidence type="ECO:0000313" key="1">
    <source>
        <dbReference type="Proteomes" id="UP000887580"/>
    </source>
</evidence>
<sequence length="521" mass="60648">MKILLFYLLIPAVFGRSVVQETVISRRPTTIIPFFSNNITFDEFKVKWNSIQNERENETLCFFLPTKNRDFLNGMACNATTEEILVEIFKASVITTNFEYFLSDVRAEIKTRCKLWKDDWRDIREQNSIILMTNFDKTFSDKLINELNKVRDENCPHGELPIKWMLYVIFIFSAVATLIATIFHLWRKDQDKKLALKLKFALAMSGNFNPDEMKKLENLWGKMYIDANFVEVKKDFIRGKGSTSIVNDVFLHTKAPISELHPCLETSKFKFCPAVIKIANNFSIDEYKHVCKEVAVALKIGYHRHICCLLGWTIYLQAYSLVYEHIDSGNLLSWIKCYANDKEVVTETQIAKILWQITDGMEYLSMLGIVHKDLAARNILITKTFEIKISDFGLASFCGIDSLYYSETNQKLPIRWMAVESFCQIFSEASDIWSFGIIIWELFTFGQIPYGDMSNEEIMKFIVDGNRLNLPSLIEQPWQMLAHDCWKSNRNDRPTFTAIKGLLKRYLENKTIDYGYLTCKN</sequence>
<protein>
    <submittedName>
        <fullName evidence="2">Protein kinase domain-containing protein</fullName>
    </submittedName>
</protein>